<dbReference type="AlphaFoldDB" id="A0A1Y2IFS3"/>
<name>A0A1Y2IFS3_TRAC3</name>
<reference evidence="2 3" key="1">
    <citation type="journal article" date="2015" name="Biotechnol. Biofuels">
        <title>Enhanced degradation of softwood versus hardwood by the white-rot fungus Pycnoporus coccineus.</title>
        <authorList>
            <person name="Couturier M."/>
            <person name="Navarro D."/>
            <person name="Chevret D."/>
            <person name="Henrissat B."/>
            <person name="Piumi F."/>
            <person name="Ruiz-Duenas F.J."/>
            <person name="Martinez A.T."/>
            <person name="Grigoriev I.V."/>
            <person name="Riley R."/>
            <person name="Lipzen A."/>
            <person name="Berrin J.G."/>
            <person name="Master E.R."/>
            <person name="Rosso M.N."/>
        </authorList>
    </citation>
    <scope>NUCLEOTIDE SEQUENCE [LARGE SCALE GENOMIC DNA]</scope>
    <source>
        <strain evidence="2 3">BRFM310</strain>
    </source>
</reference>
<gene>
    <name evidence="2" type="ORF">PYCCODRAFT_730022</name>
</gene>
<keyword evidence="3" id="KW-1185">Reference proteome</keyword>
<accession>A0A1Y2IFS3</accession>
<organism evidence="2 3">
    <name type="scientific">Trametes coccinea (strain BRFM310)</name>
    <name type="common">Pycnoporus coccineus</name>
    <dbReference type="NCBI Taxonomy" id="1353009"/>
    <lineage>
        <taxon>Eukaryota</taxon>
        <taxon>Fungi</taxon>
        <taxon>Dikarya</taxon>
        <taxon>Basidiomycota</taxon>
        <taxon>Agaricomycotina</taxon>
        <taxon>Agaricomycetes</taxon>
        <taxon>Polyporales</taxon>
        <taxon>Polyporaceae</taxon>
        <taxon>Trametes</taxon>
    </lineage>
</organism>
<evidence type="ECO:0000313" key="3">
    <source>
        <dbReference type="Proteomes" id="UP000193067"/>
    </source>
</evidence>
<evidence type="ECO:0000313" key="2">
    <source>
        <dbReference type="EMBL" id="OSD00050.1"/>
    </source>
</evidence>
<sequence>MRFQEMRPFRSDRCDICNRWRMVLPLQARRLGTRALCRVRVDYLEARPSRLICRAVSANSLGESVGSPDGVSGFSDGAAKSRVFLDLRFPMATSLAFLLVLAMALCYYAGRLNVLSSVGLRQLLALVHSRRSPSRRFIAQEDLRNRSSARTAAVLASCCHTPQVQSLLAWEPGVPGHYLGKTPPRVCSQSSCSSRAAGSEIGDVQHGSECQSGISLRHREVCSCRDALSSGRVRSRVIRPERTMPWYGFGMRNGQCPASIVLPNPNVPGHR</sequence>
<evidence type="ECO:0000256" key="1">
    <source>
        <dbReference type="SAM" id="Phobius"/>
    </source>
</evidence>
<keyword evidence="1" id="KW-0472">Membrane</keyword>
<protein>
    <submittedName>
        <fullName evidence="2">Uncharacterized protein</fullName>
    </submittedName>
</protein>
<dbReference type="EMBL" id="KZ084122">
    <property type="protein sequence ID" value="OSD00050.1"/>
    <property type="molecule type" value="Genomic_DNA"/>
</dbReference>
<keyword evidence="1" id="KW-1133">Transmembrane helix</keyword>
<proteinExistence type="predicted"/>
<feature type="transmembrane region" description="Helical" evidence="1">
    <location>
        <begin position="89"/>
        <end position="110"/>
    </location>
</feature>
<dbReference type="Proteomes" id="UP000193067">
    <property type="component" value="Unassembled WGS sequence"/>
</dbReference>
<keyword evidence="1" id="KW-0812">Transmembrane</keyword>